<feature type="compositionally biased region" description="Low complexity" evidence="1">
    <location>
        <begin position="33"/>
        <end position="43"/>
    </location>
</feature>
<evidence type="ECO:0000256" key="2">
    <source>
        <dbReference type="SAM" id="Phobius"/>
    </source>
</evidence>
<dbReference type="EMBL" id="CAFBPD010000157">
    <property type="protein sequence ID" value="CAB5012453.1"/>
    <property type="molecule type" value="Genomic_DNA"/>
</dbReference>
<dbReference type="InterPro" id="IPR019554">
    <property type="entry name" value="Soluble_ligand-bd"/>
</dbReference>
<dbReference type="Pfam" id="PF12836">
    <property type="entry name" value="HHH_3"/>
    <property type="match status" value="1"/>
</dbReference>
<feature type="domain" description="Soluble ligand binding" evidence="3">
    <location>
        <begin position="115"/>
        <end position="169"/>
    </location>
</feature>
<dbReference type="PANTHER" id="PTHR21180">
    <property type="entry name" value="ENDONUCLEASE/EXONUCLEASE/PHOSPHATASE FAMILY DOMAIN-CONTAINING PROTEIN 1"/>
    <property type="match status" value="1"/>
</dbReference>
<organism evidence="4">
    <name type="scientific">freshwater metagenome</name>
    <dbReference type="NCBI Taxonomy" id="449393"/>
    <lineage>
        <taxon>unclassified sequences</taxon>
        <taxon>metagenomes</taxon>
        <taxon>ecological metagenomes</taxon>
    </lineage>
</organism>
<evidence type="ECO:0000313" key="4">
    <source>
        <dbReference type="EMBL" id="CAB5012453.1"/>
    </source>
</evidence>
<dbReference type="InterPro" id="IPR010994">
    <property type="entry name" value="RuvA_2-like"/>
</dbReference>
<name>A0A6J7Q9R7_9ZZZZ</name>
<dbReference type="InterPro" id="IPR051675">
    <property type="entry name" value="Endo/Exo/Phosphatase_dom_1"/>
</dbReference>
<dbReference type="Gene3D" id="3.10.560.10">
    <property type="entry name" value="Outer membrane lipoprotein wza domain like"/>
    <property type="match status" value="1"/>
</dbReference>
<keyword evidence="2" id="KW-0812">Transmembrane</keyword>
<proteinExistence type="predicted"/>
<feature type="transmembrane region" description="Helical" evidence="2">
    <location>
        <begin position="59"/>
        <end position="78"/>
    </location>
</feature>
<keyword evidence="2" id="KW-0472">Membrane</keyword>
<evidence type="ECO:0000259" key="3">
    <source>
        <dbReference type="Pfam" id="PF10531"/>
    </source>
</evidence>
<sequence>MRRLQRLADQWQPSRPEPPDPEPGLPVDSGSSGEPEPGPAAVAAGGATGFLTRLDRRSLRAVLALVCAAGLVAGWMWWQGRPRAVALAPTLTSAGTPVAGTDAAGGLGVEGGDVVVHVLGAVRKPGLLRLPAGSRVDDAIKAAGGTKTPKALASVNLARSLVDGEQILVTADGAPTGGQGPGSSAGVGLNSASASEFEALPGVGPVLAQRIVDWRTTNGSFRSIDELGEVSGIGDSILEQLRPLVHV</sequence>
<gene>
    <name evidence="4" type="ORF">UFOPK4061_00938</name>
</gene>
<protein>
    <submittedName>
        <fullName evidence="4">Unannotated protein</fullName>
    </submittedName>
</protein>
<accession>A0A6J7Q9R7</accession>
<dbReference type="Gene3D" id="1.10.150.320">
    <property type="entry name" value="Photosystem II 12 kDa extrinsic protein"/>
    <property type="match status" value="1"/>
</dbReference>
<dbReference type="SUPFAM" id="SSF47781">
    <property type="entry name" value="RuvA domain 2-like"/>
    <property type="match status" value="1"/>
</dbReference>
<keyword evidence="2" id="KW-1133">Transmembrane helix</keyword>
<dbReference type="AlphaFoldDB" id="A0A6J7Q9R7"/>
<dbReference type="Pfam" id="PF10531">
    <property type="entry name" value="SLBB"/>
    <property type="match status" value="1"/>
</dbReference>
<dbReference type="GO" id="GO:0015627">
    <property type="term" value="C:type II protein secretion system complex"/>
    <property type="evidence" value="ECO:0007669"/>
    <property type="project" value="TreeGrafter"/>
</dbReference>
<dbReference type="GO" id="GO:0015628">
    <property type="term" value="P:protein secretion by the type II secretion system"/>
    <property type="evidence" value="ECO:0007669"/>
    <property type="project" value="TreeGrafter"/>
</dbReference>
<reference evidence="4" key="1">
    <citation type="submission" date="2020-05" db="EMBL/GenBank/DDBJ databases">
        <authorList>
            <person name="Chiriac C."/>
            <person name="Salcher M."/>
            <person name="Ghai R."/>
            <person name="Kavagutti S V."/>
        </authorList>
    </citation>
    <scope>NUCLEOTIDE SEQUENCE</scope>
</reference>
<dbReference type="PANTHER" id="PTHR21180:SF32">
    <property type="entry name" value="ENDONUCLEASE_EXONUCLEASE_PHOSPHATASE FAMILY DOMAIN-CONTAINING PROTEIN 1"/>
    <property type="match status" value="1"/>
</dbReference>
<feature type="region of interest" description="Disordered" evidence="1">
    <location>
        <begin position="1"/>
        <end position="43"/>
    </location>
</feature>
<evidence type="ECO:0000256" key="1">
    <source>
        <dbReference type="SAM" id="MobiDB-lite"/>
    </source>
</evidence>